<dbReference type="EMBL" id="LCFK01000015">
    <property type="protein sequence ID" value="KKS94045.1"/>
    <property type="molecule type" value="Genomic_DNA"/>
</dbReference>
<dbReference type="InterPro" id="IPR019734">
    <property type="entry name" value="TPR_rpt"/>
</dbReference>
<sequence length="241" mass="26710">MLSYAMDSIMEKRLLDANDLREAEKYGDSAKAYTECLIDLVDTNDYQGLIHCLGGQSLIYKNLLSTNDSPIYHYLTVSYAKEALQVGESHKETLDGRTLAIAYSSYGNALIVNGEYSEALSYFEKSLAVTTADVPEKGRLKAHIGGLLYKLGEKDKGKALIEQALAEIRSGDLNAYAIRVWETGALNSLAKIYLQEENKEKALSIAKESFAIAESHNLSIRKREVENIISQISSDKKNLSL</sequence>
<proteinExistence type="predicted"/>
<dbReference type="PROSITE" id="PS50005">
    <property type="entry name" value="TPR"/>
    <property type="match status" value="1"/>
</dbReference>
<dbReference type="PATRIC" id="fig|1618390.3.peg.396"/>
<comment type="caution">
    <text evidence="5">The sequence shown here is derived from an EMBL/GenBank/DDBJ whole genome shotgun (WGS) entry which is preliminary data.</text>
</comment>
<feature type="repeat" description="TPR" evidence="3">
    <location>
        <begin position="100"/>
        <end position="133"/>
    </location>
</feature>
<dbReference type="InterPro" id="IPR056836">
    <property type="entry name" value="ARM_TT21_4th"/>
</dbReference>
<evidence type="ECO:0000256" key="1">
    <source>
        <dbReference type="ARBA" id="ARBA00022737"/>
    </source>
</evidence>
<evidence type="ECO:0000259" key="4">
    <source>
        <dbReference type="Pfam" id="PF25068"/>
    </source>
</evidence>
<gene>
    <name evidence="5" type="ORF">UV68_C0015G0011</name>
</gene>
<organism evidence="5 6">
    <name type="scientific">Candidatus Collierbacteria bacterium GW2011_GWC2_43_12</name>
    <dbReference type="NCBI Taxonomy" id="1618390"/>
    <lineage>
        <taxon>Bacteria</taxon>
        <taxon>Candidatus Collieribacteriota</taxon>
    </lineage>
</organism>
<keyword evidence="1" id="KW-0677">Repeat</keyword>
<keyword evidence="2 3" id="KW-0802">TPR repeat</keyword>
<feature type="domain" description="Tetratricopeptide repeat protein 21A/21B fourth ARM" evidence="4">
    <location>
        <begin position="106"/>
        <end position="212"/>
    </location>
</feature>
<dbReference type="SMART" id="SM00028">
    <property type="entry name" value="TPR"/>
    <property type="match status" value="3"/>
</dbReference>
<dbReference type="Proteomes" id="UP000033980">
    <property type="component" value="Unassembled WGS sequence"/>
</dbReference>
<dbReference type="Pfam" id="PF25068">
    <property type="entry name" value="ARM_TT21_4th"/>
    <property type="match status" value="1"/>
</dbReference>
<reference evidence="5 6" key="1">
    <citation type="journal article" date="2015" name="Nature">
        <title>rRNA introns, odd ribosomes, and small enigmatic genomes across a large radiation of phyla.</title>
        <authorList>
            <person name="Brown C.T."/>
            <person name="Hug L.A."/>
            <person name="Thomas B.C."/>
            <person name="Sharon I."/>
            <person name="Castelle C.J."/>
            <person name="Singh A."/>
            <person name="Wilkins M.J."/>
            <person name="Williams K.H."/>
            <person name="Banfield J.F."/>
        </authorList>
    </citation>
    <scope>NUCLEOTIDE SEQUENCE [LARGE SCALE GENOMIC DNA]</scope>
</reference>
<evidence type="ECO:0000313" key="6">
    <source>
        <dbReference type="Proteomes" id="UP000033980"/>
    </source>
</evidence>
<dbReference type="Gene3D" id="1.25.40.10">
    <property type="entry name" value="Tetratricopeptide repeat domain"/>
    <property type="match status" value="1"/>
</dbReference>
<evidence type="ECO:0000256" key="3">
    <source>
        <dbReference type="PROSITE-ProRule" id="PRU00339"/>
    </source>
</evidence>
<dbReference type="InterPro" id="IPR011990">
    <property type="entry name" value="TPR-like_helical_dom_sf"/>
</dbReference>
<evidence type="ECO:0000256" key="2">
    <source>
        <dbReference type="ARBA" id="ARBA00022803"/>
    </source>
</evidence>
<dbReference type="AlphaFoldDB" id="A0A0G1D7Y7"/>
<name>A0A0G1D7Y7_9BACT</name>
<protein>
    <recommendedName>
        <fullName evidence="4">Tetratricopeptide repeat protein 21A/21B fourth ARM domain-containing protein</fullName>
    </recommendedName>
</protein>
<dbReference type="SUPFAM" id="SSF48452">
    <property type="entry name" value="TPR-like"/>
    <property type="match status" value="1"/>
</dbReference>
<accession>A0A0G1D7Y7</accession>
<evidence type="ECO:0000313" key="5">
    <source>
        <dbReference type="EMBL" id="KKS94045.1"/>
    </source>
</evidence>